<dbReference type="SMART" id="SM00632">
    <property type="entry name" value="Aamy_C"/>
    <property type="match status" value="1"/>
</dbReference>
<dbReference type="PRINTS" id="PR00110">
    <property type="entry name" value="ALPHAAMYLASE"/>
</dbReference>
<dbReference type="GO" id="GO:0016787">
    <property type="term" value="F:hydrolase activity"/>
    <property type="evidence" value="ECO:0007669"/>
    <property type="project" value="UniProtKB-KW"/>
</dbReference>
<comment type="cofactor">
    <cofactor evidence="1">
        <name>Ca(2+)</name>
        <dbReference type="ChEBI" id="CHEBI:29108"/>
    </cofactor>
</comment>
<evidence type="ECO:0000256" key="6">
    <source>
        <dbReference type="RuleBase" id="RU003615"/>
    </source>
</evidence>
<organism evidence="11 12">
    <name type="scientific">Thalassotalea castellviae</name>
    <dbReference type="NCBI Taxonomy" id="3075612"/>
    <lineage>
        <taxon>Bacteria</taxon>
        <taxon>Pseudomonadati</taxon>
        <taxon>Pseudomonadota</taxon>
        <taxon>Gammaproteobacteria</taxon>
        <taxon>Alteromonadales</taxon>
        <taxon>Colwelliaceae</taxon>
        <taxon>Thalassotalea</taxon>
    </lineage>
</organism>
<gene>
    <name evidence="11" type="ORF">RM573_09675</name>
</gene>
<dbReference type="Proteomes" id="UP001266357">
    <property type="component" value="Unassembled WGS sequence"/>
</dbReference>
<dbReference type="Pfam" id="PF02806">
    <property type="entry name" value="Alpha-amylase_C"/>
    <property type="match status" value="1"/>
</dbReference>
<evidence type="ECO:0000313" key="12">
    <source>
        <dbReference type="Proteomes" id="UP001266357"/>
    </source>
</evidence>
<dbReference type="EMBL" id="JAVRIF010000004">
    <property type="protein sequence ID" value="MDT0603862.1"/>
    <property type="molecule type" value="Genomic_DNA"/>
</dbReference>
<dbReference type="PANTHER" id="PTHR10357:SF215">
    <property type="entry name" value="ALPHA-AMYLASE 1"/>
    <property type="match status" value="1"/>
</dbReference>
<evidence type="ECO:0000259" key="10">
    <source>
        <dbReference type="SMART" id="SM00642"/>
    </source>
</evidence>
<keyword evidence="7" id="KW-0326">Glycosidase</keyword>
<reference evidence="11 12" key="1">
    <citation type="submission" date="2023-09" db="EMBL/GenBank/DDBJ databases">
        <authorList>
            <person name="Rey-Velasco X."/>
        </authorList>
    </citation>
    <scope>NUCLEOTIDE SEQUENCE [LARGE SCALE GENOMIC DNA]</scope>
    <source>
        <strain evidence="11 12">W431</strain>
    </source>
</reference>
<evidence type="ECO:0000256" key="8">
    <source>
        <dbReference type="SAM" id="SignalP"/>
    </source>
</evidence>
<name>A0ABU3A105_9GAMM</name>
<comment type="catalytic activity">
    <reaction evidence="7">
        <text>Endohydrolysis of (1-&gt;4)-alpha-D-glucosidic linkages in polysaccharides containing three or more (1-&gt;4)-alpha-linked D-glucose units.</text>
        <dbReference type="EC" id="3.2.1.1"/>
    </reaction>
</comment>
<protein>
    <recommendedName>
        <fullName evidence="7">Alpha-amylase</fullName>
        <ecNumber evidence="7">3.2.1.1</ecNumber>
    </recommendedName>
</protein>
<dbReference type="Gene3D" id="2.60.40.1180">
    <property type="entry name" value="Golgi alpha-mannosidase II"/>
    <property type="match status" value="1"/>
</dbReference>
<keyword evidence="4 8" id="KW-0732">Signal</keyword>
<evidence type="ECO:0000256" key="7">
    <source>
        <dbReference type="RuleBase" id="RU361134"/>
    </source>
</evidence>
<dbReference type="InterPro" id="IPR006048">
    <property type="entry name" value="A-amylase/branching_C"/>
</dbReference>
<dbReference type="Gene3D" id="3.20.20.80">
    <property type="entry name" value="Glycosidases"/>
    <property type="match status" value="1"/>
</dbReference>
<sequence length="721" mass="78072">MKRVLMLLAASSTLAFQANADWFIRGTHNSWAADQMADISNNTMLADDVVFTSAGEIKFDRFGDWSENYGTGGQGGGNISVSAGTWDIEFYTDTKGWAILPSSTHGGSTGGGTDYHLRGTPNGWAEGTLLTQVGTTSDYEICIEFNGGDASGGPRFKIDKNGGWGSDAFPSADVSVAQGFAHIVVDSSNDSIKSVSDGLGANCSPVTATNDFRNRTMYFVFLDRFANGDTSNDNGNNASATSSVGGSGNLDEWKKYWGGDIQGLIDKLDYLQNLGITAIWVTPLNDNVDNSGTAGAYHGYWGRDFYEVDEHLGSWALVDQLDAEMEARGMKLVLDFAPNHSSQNDKYEYGAVYKEGVFQADEANSTWFHQNGAIADCYDSDPSTTCGNEWSDPWAYRNKTLFNLTDFNHGVNSNSVSDTYLIEAAKKWLAHGVDAFRIDAIKHIEPNFINRFTAEMRAVNPDVYIFGEWMDAGASDANSMAFLSEGRGSELLDFNLRDNIENVIADNISMIDLNAHIESRAGAMGNREDWQPIFLDNHDATRTSVYLQTNGVVNKGRQGKGFAKAFAEARQNLGMALVMTLPGIPTIYYGTEQNSTWFTANGDGEVGHDPYNREQMPSFSETSAAFTMIKSLADLRSSSAAIATGSYQQKWLNADILVFERKEGTDTVVVAMNKGAAATISVSSLGLADGTYTSLTGGDVVSVTGGQASLSLDQNEVIVLH</sequence>
<dbReference type="Pfam" id="PF00128">
    <property type="entry name" value="Alpha-amylase"/>
    <property type="match status" value="1"/>
</dbReference>
<dbReference type="RefSeq" id="WP_311580922.1">
    <property type="nucleotide sequence ID" value="NZ_JAVRIF010000004.1"/>
</dbReference>
<evidence type="ECO:0000313" key="11">
    <source>
        <dbReference type="EMBL" id="MDT0603862.1"/>
    </source>
</evidence>
<keyword evidence="5" id="KW-0106">Calcium</keyword>
<feature type="domain" description="Glycosyl hydrolase family 13 catalytic" evidence="10">
    <location>
        <begin position="219"/>
        <end position="636"/>
    </location>
</feature>
<keyword evidence="7" id="KW-0119">Carbohydrate metabolism</keyword>
<comment type="caution">
    <text evidence="11">The sequence shown here is derived from an EMBL/GenBank/DDBJ whole genome shotgun (WGS) entry which is preliminary data.</text>
</comment>
<dbReference type="SUPFAM" id="SSF51445">
    <property type="entry name" value="(Trans)glycosidases"/>
    <property type="match status" value="1"/>
</dbReference>
<dbReference type="EC" id="3.2.1.1" evidence="7"/>
<evidence type="ECO:0000256" key="4">
    <source>
        <dbReference type="ARBA" id="ARBA00022729"/>
    </source>
</evidence>
<evidence type="ECO:0000256" key="3">
    <source>
        <dbReference type="ARBA" id="ARBA00022723"/>
    </source>
</evidence>
<feature type="domain" description="Alpha-amylase C-terminal" evidence="9">
    <location>
        <begin position="648"/>
        <end position="721"/>
    </location>
</feature>
<dbReference type="InterPro" id="IPR031319">
    <property type="entry name" value="A-amylase_C"/>
</dbReference>
<dbReference type="InterPro" id="IPR006047">
    <property type="entry name" value="GH13_cat_dom"/>
</dbReference>
<proteinExistence type="inferred from homology"/>
<dbReference type="SMART" id="SM00642">
    <property type="entry name" value="Aamy"/>
    <property type="match status" value="1"/>
</dbReference>
<feature type="chain" id="PRO_5047140299" description="Alpha-amylase" evidence="8">
    <location>
        <begin position="21"/>
        <end position="721"/>
    </location>
</feature>
<accession>A0ABU3A105</accession>
<dbReference type="InterPro" id="IPR006046">
    <property type="entry name" value="Alpha_amylase"/>
</dbReference>
<dbReference type="PANTHER" id="PTHR10357">
    <property type="entry name" value="ALPHA-AMYLASE FAMILY MEMBER"/>
    <property type="match status" value="1"/>
</dbReference>
<evidence type="ECO:0000256" key="1">
    <source>
        <dbReference type="ARBA" id="ARBA00001913"/>
    </source>
</evidence>
<keyword evidence="12" id="KW-1185">Reference proteome</keyword>
<evidence type="ECO:0000256" key="2">
    <source>
        <dbReference type="ARBA" id="ARBA00008061"/>
    </source>
</evidence>
<evidence type="ECO:0000256" key="5">
    <source>
        <dbReference type="ARBA" id="ARBA00022837"/>
    </source>
</evidence>
<feature type="signal peptide" evidence="8">
    <location>
        <begin position="1"/>
        <end position="20"/>
    </location>
</feature>
<dbReference type="InterPro" id="IPR013780">
    <property type="entry name" value="Glyco_hydro_b"/>
</dbReference>
<evidence type="ECO:0000259" key="9">
    <source>
        <dbReference type="SMART" id="SM00632"/>
    </source>
</evidence>
<comment type="similarity">
    <text evidence="2 6">Belongs to the glycosyl hydrolase 13 family.</text>
</comment>
<dbReference type="SUPFAM" id="SSF51011">
    <property type="entry name" value="Glycosyl hydrolase domain"/>
    <property type="match status" value="1"/>
</dbReference>
<keyword evidence="7 11" id="KW-0378">Hydrolase</keyword>
<dbReference type="InterPro" id="IPR017853">
    <property type="entry name" value="GH"/>
</dbReference>
<keyword evidence="3" id="KW-0479">Metal-binding</keyword>